<protein>
    <submittedName>
        <fullName evidence="1">Uncharacterized protein</fullName>
    </submittedName>
</protein>
<reference evidence="1 2" key="1">
    <citation type="journal article" date="2019" name="Sci. Rep.">
        <title>Orb-weaving spider Araneus ventricosus genome elucidates the spidroin gene catalogue.</title>
        <authorList>
            <person name="Kono N."/>
            <person name="Nakamura H."/>
            <person name="Ohtoshi R."/>
            <person name="Moran D.A.P."/>
            <person name="Shinohara A."/>
            <person name="Yoshida Y."/>
            <person name="Fujiwara M."/>
            <person name="Mori M."/>
            <person name="Tomita M."/>
            <person name="Arakawa K."/>
        </authorList>
    </citation>
    <scope>NUCLEOTIDE SEQUENCE [LARGE SCALE GENOMIC DNA]</scope>
</reference>
<dbReference type="EMBL" id="BGPR01000040">
    <property type="protein sequence ID" value="GBL84910.1"/>
    <property type="molecule type" value="Genomic_DNA"/>
</dbReference>
<comment type="caution">
    <text evidence="1">The sequence shown here is derived from an EMBL/GenBank/DDBJ whole genome shotgun (WGS) entry which is preliminary data.</text>
</comment>
<dbReference type="Proteomes" id="UP000499080">
    <property type="component" value="Unassembled WGS sequence"/>
</dbReference>
<accession>A0A4Y2AYD6</accession>
<name>A0A4Y2AYD6_ARAVE</name>
<organism evidence="1 2">
    <name type="scientific">Araneus ventricosus</name>
    <name type="common">Orbweaver spider</name>
    <name type="synonym">Epeira ventricosa</name>
    <dbReference type="NCBI Taxonomy" id="182803"/>
    <lineage>
        <taxon>Eukaryota</taxon>
        <taxon>Metazoa</taxon>
        <taxon>Ecdysozoa</taxon>
        <taxon>Arthropoda</taxon>
        <taxon>Chelicerata</taxon>
        <taxon>Arachnida</taxon>
        <taxon>Araneae</taxon>
        <taxon>Araneomorphae</taxon>
        <taxon>Entelegynae</taxon>
        <taxon>Araneoidea</taxon>
        <taxon>Araneidae</taxon>
        <taxon>Araneus</taxon>
    </lineage>
</organism>
<evidence type="ECO:0000313" key="1">
    <source>
        <dbReference type="EMBL" id="GBL84910.1"/>
    </source>
</evidence>
<keyword evidence="2" id="KW-1185">Reference proteome</keyword>
<gene>
    <name evidence="1" type="ORF">AVEN_42182_1</name>
</gene>
<sequence>MGNGEGIFRDVSLGGPLTTAQWSVFAVVEMDLPTLGRKKIDCLLADWLLLSTVLICIVLENAGKSLGFLLANLREILEVYSVLSGDCRLRLQSQGRLIKFRRPGIGQWRPIRTITKNFTA</sequence>
<dbReference type="AlphaFoldDB" id="A0A4Y2AYD6"/>
<evidence type="ECO:0000313" key="2">
    <source>
        <dbReference type="Proteomes" id="UP000499080"/>
    </source>
</evidence>
<proteinExistence type="predicted"/>